<dbReference type="GO" id="GO:0005737">
    <property type="term" value="C:cytoplasm"/>
    <property type="evidence" value="ECO:0007669"/>
    <property type="project" value="TreeGrafter"/>
</dbReference>
<dbReference type="Pfam" id="PF01965">
    <property type="entry name" value="DJ-1_PfpI"/>
    <property type="match status" value="1"/>
</dbReference>
<dbReference type="Gene3D" id="3.40.50.880">
    <property type="match status" value="1"/>
</dbReference>
<comment type="caution">
    <text evidence="2">The sequence shown here is derived from an EMBL/GenBank/DDBJ whole genome shotgun (WGS) entry which is preliminary data.</text>
</comment>
<dbReference type="SUPFAM" id="SSF52317">
    <property type="entry name" value="Class I glutamine amidotransferase-like"/>
    <property type="match status" value="1"/>
</dbReference>
<dbReference type="PANTHER" id="PTHR48094:SF12">
    <property type="entry name" value="PARKINSON DISEASE PROTEIN 7 HOMOLOG"/>
    <property type="match status" value="1"/>
</dbReference>
<dbReference type="Proteomes" id="UP000176678">
    <property type="component" value="Unassembled WGS sequence"/>
</dbReference>
<protein>
    <recommendedName>
        <fullName evidence="1">DJ-1/PfpI domain-containing protein</fullName>
    </recommendedName>
</protein>
<dbReference type="InterPro" id="IPR050325">
    <property type="entry name" value="Prot/Nucl_acid_deglycase"/>
</dbReference>
<dbReference type="InterPro" id="IPR029062">
    <property type="entry name" value="Class_I_gatase-like"/>
</dbReference>
<name>A0A1F7VFR7_9BACT</name>
<dbReference type="AlphaFoldDB" id="A0A1F7VFR7"/>
<gene>
    <name evidence="2" type="ORF">A3H75_01645</name>
</gene>
<dbReference type="InterPro" id="IPR002818">
    <property type="entry name" value="DJ-1/PfpI"/>
</dbReference>
<reference evidence="2 3" key="1">
    <citation type="journal article" date="2016" name="Nat. Commun.">
        <title>Thousands of microbial genomes shed light on interconnected biogeochemical processes in an aquifer system.</title>
        <authorList>
            <person name="Anantharaman K."/>
            <person name="Brown C.T."/>
            <person name="Hug L.A."/>
            <person name="Sharon I."/>
            <person name="Castelle C.J."/>
            <person name="Probst A.J."/>
            <person name="Thomas B.C."/>
            <person name="Singh A."/>
            <person name="Wilkins M.J."/>
            <person name="Karaoz U."/>
            <person name="Brodie E.L."/>
            <person name="Williams K.H."/>
            <person name="Hubbard S.S."/>
            <person name="Banfield J.F."/>
        </authorList>
    </citation>
    <scope>NUCLEOTIDE SEQUENCE [LARGE SCALE GENOMIC DNA]</scope>
</reference>
<evidence type="ECO:0000313" key="2">
    <source>
        <dbReference type="EMBL" id="OGL89380.1"/>
    </source>
</evidence>
<evidence type="ECO:0000313" key="3">
    <source>
        <dbReference type="Proteomes" id="UP000176678"/>
    </source>
</evidence>
<feature type="domain" description="DJ-1/PfpI" evidence="1">
    <location>
        <begin position="3"/>
        <end position="169"/>
    </location>
</feature>
<dbReference type="STRING" id="1802410.A3H75_01645"/>
<sequence length="172" mass="18382">MAKILLLIAQEGFQTKEYHDPKRVLEAAGHIVITASVGGGTAISNINETTPVDLALSDVHVEDYDAVFVVGGPGAPISLDNEETARIMKEAEARKGMPYGAICISPRILAKAGVLQGKKATGWNNDEKLEEFFKKHGVHYERAPVVIDGRVVTADGPMSAEAFGEAILKVLS</sequence>
<proteinExistence type="predicted"/>
<organism evidence="2 3">
    <name type="scientific">Candidatus Uhrbacteria bacterium RIFCSPLOWO2_02_FULL_51_9</name>
    <dbReference type="NCBI Taxonomy" id="1802410"/>
    <lineage>
        <taxon>Bacteria</taxon>
        <taxon>Candidatus Uhriibacteriota</taxon>
    </lineage>
</organism>
<dbReference type="EMBL" id="MGES01000005">
    <property type="protein sequence ID" value="OGL89380.1"/>
    <property type="molecule type" value="Genomic_DNA"/>
</dbReference>
<evidence type="ECO:0000259" key="1">
    <source>
        <dbReference type="Pfam" id="PF01965"/>
    </source>
</evidence>
<accession>A0A1F7VFR7</accession>
<dbReference type="PANTHER" id="PTHR48094">
    <property type="entry name" value="PROTEIN/NUCLEIC ACID DEGLYCASE DJ-1-RELATED"/>
    <property type="match status" value="1"/>
</dbReference>